<accession>A0AA49JU93</accession>
<keyword evidence="5" id="KW-1185">Reference proteome</keyword>
<accession>A0AA49JZI6</accession>
<protein>
    <submittedName>
        <fullName evidence="3">DUF4388 domain-containing protein</fullName>
    </submittedName>
</protein>
<dbReference type="SUPFAM" id="SSF48452">
    <property type="entry name" value="TPR-like"/>
    <property type="match status" value="1"/>
</dbReference>
<dbReference type="Pfam" id="PF14559">
    <property type="entry name" value="TPR_19"/>
    <property type="match status" value="1"/>
</dbReference>
<dbReference type="EMBL" id="CP130613">
    <property type="protein sequence ID" value="WKW14896.1"/>
    <property type="molecule type" value="Genomic_DNA"/>
</dbReference>
<name>A0AA49JU93_9BACT</name>
<reference evidence="3" key="1">
    <citation type="submission" date="2023-07" db="EMBL/GenBank/DDBJ databases">
        <authorList>
            <person name="Haufschild T."/>
            <person name="Kallscheuer N."/>
            <person name="Hammer J."/>
            <person name="Kohn T."/>
            <person name="Kabuu M."/>
            <person name="Jogler M."/>
            <person name="Wohfarth N."/>
            <person name="Heuer A."/>
            <person name="Rohde M."/>
            <person name="van Teeseling M.C.F."/>
            <person name="Jogler C."/>
        </authorList>
    </citation>
    <scope>NUCLEOTIDE SEQUENCE</scope>
    <source>
        <strain evidence="3">Strain 138</strain>
        <strain evidence="4">Strain 318</strain>
    </source>
</reference>
<evidence type="ECO:0000313" key="4">
    <source>
        <dbReference type="EMBL" id="WKW14896.1"/>
    </source>
</evidence>
<dbReference type="Pfam" id="PF14332">
    <property type="entry name" value="DUF4388"/>
    <property type="match status" value="1"/>
</dbReference>
<dbReference type="EMBL" id="CP130612">
    <property type="protein sequence ID" value="WKW11987.1"/>
    <property type="molecule type" value="Genomic_DNA"/>
</dbReference>
<feature type="domain" description="PatA-like N-terminal" evidence="2">
    <location>
        <begin position="4"/>
        <end position="160"/>
    </location>
</feature>
<dbReference type="KEGG" id="pspc:Strain318_001258"/>
<proteinExistence type="predicted"/>
<dbReference type="AlphaFoldDB" id="A0AA49JU93"/>
<evidence type="ECO:0000313" key="3">
    <source>
        <dbReference type="EMBL" id="WKW11987.1"/>
    </source>
</evidence>
<gene>
    <name evidence="3" type="ORF">Strain138_001258</name>
    <name evidence="4" type="ORF">Strain318_001258</name>
</gene>
<dbReference type="InterPro" id="IPR037257">
    <property type="entry name" value="T2SS_E_N_sf"/>
</dbReference>
<dbReference type="InterPro" id="IPR011990">
    <property type="entry name" value="TPR-like_helical_dom_sf"/>
</dbReference>
<dbReference type="Gene3D" id="1.25.40.10">
    <property type="entry name" value="Tetratricopeptide repeat domain"/>
    <property type="match status" value="2"/>
</dbReference>
<dbReference type="InterPro" id="IPR019734">
    <property type="entry name" value="TPR_rpt"/>
</dbReference>
<evidence type="ECO:0000259" key="2">
    <source>
        <dbReference type="Pfam" id="PF14332"/>
    </source>
</evidence>
<evidence type="ECO:0000313" key="5">
    <source>
        <dbReference type="Proteomes" id="UP001229955"/>
    </source>
</evidence>
<organism evidence="3">
    <name type="scientific">Pseudogemmatithrix spongiicola</name>
    <dbReference type="NCBI Taxonomy" id="3062599"/>
    <lineage>
        <taxon>Bacteria</taxon>
        <taxon>Pseudomonadati</taxon>
        <taxon>Gemmatimonadota</taxon>
        <taxon>Gemmatimonadia</taxon>
        <taxon>Gemmatimonadales</taxon>
        <taxon>Gemmatimonadaceae</taxon>
        <taxon>Pseudogemmatithrix</taxon>
    </lineage>
</organism>
<dbReference type="PANTHER" id="PTHR36304">
    <property type="entry name" value="DOMAIN GTPASE-ACTIVATING PROTEIN, PUTATIVE-RELATED-RELATED"/>
    <property type="match status" value="1"/>
</dbReference>
<dbReference type="InterPro" id="IPR025497">
    <property type="entry name" value="PatA-like_N"/>
</dbReference>
<dbReference type="Proteomes" id="UP001229955">
    <property type="component" value="Chromosome"/>
</dbReference>
<evidence type="ECO:0000256" key="1">
    <source>
        <dbReference type="PROSITE-ProRule" id="PRU00339"/>
    </source>
</evidence>
<dbReference type="SMART" id="SM00028">
    <property type="entry name" value="TPR"/>
    <property type="match status" value="7"/>
</dbReference>
<dbReference type="SUPFAM" id="SSF160246">
    <property type="entry name" value="EspE N-terminal domain-like"/>
    <property type="match status" value="1"/>
</dbReference>
<dbReference type="PROSITE" id="PS50005">
    <property type="entry name" value="TPR"/>
    <property type="match status" value="2"/>
</dbReference>
<keyword evidence="1" id="KW-0802">TPR repeat</keyword>
<feature type="repeat" description="TPR" evidence="1">
    <location>
        <begin position="249"/>
        <end position="282"/>
    </location>
</feature>
<sequence>MAIKGSLKEASLPDVLQLLAMGKKTGCLSVTHRSNFGSIYFDKGKISYASIVNRRDRLGDILVKGGVLSQEHLDEAIGLQAKARGQRLGDLLVSHGMITREQLHAQIRIQIEEAVYFLFTWAEGTFNFEAEIRPDEQDFLVSINPESLLLEGARRVDEWSLIEKKIPSFDVVFEADRRRLAESQPQLTHEQQVLLPLIDGRTDVAGLVDASGLVEFEVGKALFGLATAGFLHRVGRSKAPDDVAIDVKVEEHRNLGVAFFRAGMLDEAVREFRRVTELRPEDVGARFQLGVAHLRLGKWAEAMTHLEAAARQRGAKASVFHNLALALERLGREDDAVAALESALERGGESEPRVHLSLGVLALRRGDFAEADAHFMRARPLYGNRPPAAVWFHSSSLAAALAGQLEKTVALLQEGTEAHPHAAALHNNLAVALMALGRSDDALRAVQRGLQEDPGLAPLHRNLGDLQLAQGDRRAAMDAYALAVRHHETLGPEVWARLGALRAEAGDADGARTALEQALVLDPQHETARTQLHALAGG</sequence>
<dbReference type="RefSeq" id="WP_367887665.1">
    <property type="nucleotide sequence ID" value="NZ_CP130612.1"/>
</dbReference>
<feature type="repeat" description="TPR" evidence="1">
    <location>
        <begin position="492"/>
        <end position="525"/>
    </location>
</feature>
<dbReference type="Pfam" id="PF13432">
    <property type="entry name" value="TPR_16"/>
    <property type="match status" value="3"/>
</dbReference>
<dbReference type="PANTHER" id="PTHR36304:SF4">
    <property type="entry name" value="DUF4388 DOMAIN-CONTAINING PROTEIN"/>
    <property type="match status" value="1"/>
</dbReference>